<protein>
    <recommendedName>
        <fullName evidence="2">Ig-like domain-containing protein</fullName>
    </recommendedName>
</protein>
<feature type="non-terminal residue" evidence="3">
    <location>
        <position position="1"/>
    </location>
</feature>
<dbReference type="InterPro" id="IPR007110">
    <property type="entry name" value="Ig-like_dom"/>
</dbReference>
<evidence type="ECO:0000256" key="1">
    <source>
        <dbReference type="ARBA" id="ARBA00023319"/>
    </source>
</evidence>
<dbReference type="SMART" id="SM00409">
    <property type="entry name" value="IG"/>
    <property type="match status" value="1"/>
</dbReference>
<reference evidence="3 4" key="1">
    <citation type="submission" date="2021-06" db="EMBL/GenBank/DDBJ databases">
        <authorList>
            <person name="Palmer J.M."/>
        </authorList>
    </citation>
    <scope>NUCLEOTIDE SEQUENCE [LARGE SCALE GENOMIC DNA]</scope>
    <source>
        <strain evidence="3 4">GA_2019</strain>
        <tissue evidence="3">Muscle</tissue>
    </source>
</reference>
<evidence type="ECO:0000313" key="4">
    <source>
        <dbReference type="Proteomes" id="UP001476798"/>
    </source>
</evidence>
<dbReference type="Pfam" id="PF07679">
    <property type="entry name" value="I-set"/>
    <property type="match status" value="1"/>
</dbReference>
<evidence type="ECO:0000313" key="3">
    <source>
        <dbReference type="EMBL" id="MEQ2162665.1"/>
    </source>
</evidence>
<proteinExistence type="predicted"/>
<dbReference type="InterPro" id="IPR036179">
    <property type="entry name" value="Ig-like_dom_sf"/>
</dbReference>
<keyword evidence="4" id="KW-1185">Reference proteome</keyword>
<dbReference type="InterPro" id="IPR013098">
    <property type="entry name" value="Ig_I-set"/>
</dbReference>
<dbReference type="Gene3D" id="2.60.40.10">
    <property type="entry name" value="Immunoglobulins"/>
    <property type="match status" value="1"/>
</dbReference>
<dbReference type="SMART" id="SM00408">
    <property type="entry name" value="IGc2"/>
    <property type="match status" value="1"/>
</dbReference>
<evidence type="ECO:0000259" key="2">
    <source>
        <dbReference type="PROSITE" id="PS50835"/>
    </source>
</evidence>
<dbReference type="PROSITE" id="PS50835">
    <property type="entry name" value="IG_LIKE"/>
    <property type="match status" value="1"/>
</dbReference>
<dbReference type="PANTHER" id="PTHR10075">
    <property type="entry name" value="BASIGIN RELATED"/>
    <property type="match status" value="1"/>
</dbReference>
<dbReference type="InterPro" id="IPR003599">
    <property type="entry name" value="Ig_sub"/>
</dbReference>
<organism evidence="3 4">
    <name type="scientific">Goodea atripinnis</name>
    <dbReference type="NCBI Taxonomy" id="208336"/>
    <lineage>
        <taxon>Eukaryota</taxon>
        <taxon>Metazoa</taxon>
        <taxon>Chordata</taxon>
        <taxon>Craniata</taxon>
        <taxon>Vertebrata</taxon>
        <taxon>Euteleostomi</taxon>
        <taxon>Actinopterygii</taxon>
        <taxon>Neopterygii</taxon>
        <taxon>Teleostei</taxon>
        <taxon>Neoteleostei</taxon>
        <taxon>Acanthomorphata</taxon>
        <taxon>Ovalentaria</taxon>
        <taxon>Atherinomorphae</taxon>
        <taxon>Cyprinodontiformes</taxon>
        <taxon>Goodeidae</taxon>
        <taxon>Goodea</taxon>
    </lineage>
</organism>
<dbReference type="SUPFAM" id="SSF48726">
    <property type="entry name" value="Immunoglobulin"/>
    <property type="match status" value="1"/>
</dbReference>
<feature type="domain" description="Ig-like" evidence="2">
    <location>
        <begin position="2"/>
        <end position="86"/>
    </location>
</feature>
<gene>
    <name evidence="3" type="ORF">GOODEAATRI_022194</name>
</gene>
<comment type="caution">
    <text evidence="3">The sequence shown here is derived from an EMBL/GenBank/DDBJ whole genome shotgun (WGS) entry which is preliminary data.</text>
</comment>
<accession>A0ABV0MU46</accession>
<dbReference type="EMBL" id="JAHRIO010012241">
    <property type="protein sequence ID" value="MEQ2162665.1"/>
    <property type="molecule type" value="Genomic_DNA"/>
</dbReference>
<dbReference type="PANTHER" id="PTHR10075:SF103">
    <property type="entry name" value="ROUNDABOUT HOMOLOG 4"/>
    <property type="match status" value="1"/>
</dbReference>
<name>A0ABV0MU46_9TELE</name>
<dbReference type="InterPro" id="IPR003598">
    <property type="entry name" value="Ig_sub2"/>
</dbReference>
<keyword evidence="1" id="KW-0393">Immunoglobulin domain</keyword>
<sequence>KPVLVLKPENVSVRMGESAHFYCQAKGDPTPTLVWSRERGPLPNGRYLINPDQTLQLHYVTEQDAGRYTCTAANHVGVVTATAQLLVEGMVSAEMPSLSQQHGVWLKPDSIIPIETVLLAVGDLLGHDNLNMRLG</sequence>
<dbReference type="InterPro" id="IPR013783">
    <property type="entry name" value="Ig-like_fold"/>
</dbReference>
<dbReference type="Proteomes" id="UP001476798">
    <property type="component" value="Unassembled WGS sequence"/>
</dbReference>